<dbReference type="GO" id="GO:0016740">
    <property type="term" value="F:transferase activity"/>
    <property type="evidence" value="ECO:0007669"/>
    <property type="project" value="UniProtKB-KW"/>
</dbReference>
<dbReference type="OrthoDB" id="9809995at2"/>
<dbReference type="Pfam" id="PF00814">
    <property type="entry name" value="TsaD"/>
    <property type="match status" value="1"/>
</dbReference>
<dbReference type="InterPro" id="IPR000905">
    <property type="entry name" value="Gcp-like_dom"/>
</dbReference>
<accession>A0A845AAQ0</accession>
<protein>
    <submittedName>
        <fullName evidence="2">tRNA (Adenosine(37)-N6)-threonylcarbamoyltransferase complex dimerization subunit type 1 TsaB</fullName>
    </submittedName>
</protein>
<dbReference type="NCBIfam" id="TIGR03725">
    <property type="entry name" value="T6A_YeaZ"/>
    <property type="match status" value="1"/>
</dbReference>
<dbReference type="InterPro" id="IPR043129">
    <property type="entry name" value="ATPase_NBD"/>
</dbReference>
<dbReference type="AlphaFoldDB" id="A0A845AAQ0"/>
<dbReference type="EMBL" id="WTYQ01000004">
    <property type="protein sequence ID" value="MXP26764.1"/>
    <property type="molecule type" value="Genomic_DNA"/>
</dbReference>
<gene>
    <name evidence="2" type="primary">tsaB</name>
    <name evidence="2" type="ORF">GRI39_12030</name>
</gene>
<proteinExistence type="predicted"/>
<dbReference type="GO" id="GO:0002949">
    <property type="term" value="P:tRNA threonylcarbamoyladenosine modification"/>
    <property type="evidence" value="ECO:0007669"/>
    <property type="project" value="InterPro"/>
</dbReference>
<evidence type="ECO:0000313" key="3">
    <source>
        <dbReference type="Proteomes" id="UP000460561"/>
    </source>
</evidence>
<name>A0A845AAQ0_9SPHN</name>
<dbReference type="RefSeq" id="WP_160739958.1">
    <property type="nucleotide sequence ID" value="NZ_WTYQ01000004.1"/>
</dbReference>
<dbReference type="SUPFAM" id="SSF53067">
    <property type="entry name" value="Actin-like ATPase domain"/>
    <property type="match status" value="1"/>
</dbReference>
<keyword evidence="3" id="KW-1185">Reference proteome</keyword>
<evidence type="ECO:0000259" key="1">
    <source>
        <dbReference type="Pfam" id="PF00814"/>
    </source>
</evidence>
<keyword evidence="2" id="KW-0808">Transferase</keyword>
<reference evidence="2 3" key="1">
    <citation type="submission" date="2019-12" db="EMBL/GenBank/DDBJ databases">
        <title>Genomic-based taxomic classification of the family Erythrobacteraceae.</title>
        <authorList>
            <person name="Xu L."/>
        </authorList>
    </citation>
    <scope>NUCLEOTIDE SEQUENCE [LARGE SCALE GENOMIC DNA]</scope>
    <source>
        <strain evidence="2 3">DSM 18604</strain>
    </source>
</reference>
<evidence type="ECO:0000313" key="2">
    <source>
        <dbReference type="EMBL" id="MXP26764.1"/>
    </source>
</evidence>
<comment type="caution">
    <text evidence="2">The sequence shown here is derived from an EMBL/GenBank/DDBJ whole genome shotgun (WGS) entry which is preliminary data.</text>
</comment>
<dbReference type="Gene3D" id="3.30.420.40">
    <property type="match status" value="2"/>
</dbReference>
<dbReference type="InterPro" id="IPR022496">
    <property type="entry name" value="T6A_TsaB"/>
</dbReference>
<sequence length="213" mass="21802">MRILAIDSASEACSAALFEHDAMLGGCYEILGRGHAERLVPMISELPGKGRADCILVSLGPGSFTGVRIGLAAARALGLAWQVPVLGYPTLALIAAMARSEMGKVPISVAVTGGHGEWFVQEFGKDGLPASDLASLKPDDAAAAAQADCVAGSQAEALVALRKSGCALPLLPDARAAQLLPDSLFSKQLTPLYGRAPDAKVAQAKSKGGKARA</sequence>
<dbReference type="Proteomes" id="UP000460561">
    <property type="component" value="Unassembled WGS sequence"/>
</dbReference>
<feature type="domain" description="Gcp-like" evidence="1">
    <location>
        <begin position="29"/>
        <end position="123"/>
    </location>
</feature>
<organism evidence="2 3">
    <name type="scientific">Altericroceibacterium indicum</name>
    <dbReference type="NCBI Taxonomy" id="374177"/>
    <lineage>
        <taxon>Bacteria</taxon>
        <taxon>Pseudomonadati</taxon>
        <taxon>Pseudomonadota</taxon>
        <taxon>Alphaproteobacteria</taxon>
        <taxon>Sphingomonadales</taxon>
        <taxon>Erythrobacteraceae</taxon>
        <taxon>Altericroceibacterium</taxon>
    </lineage>
</organism>